<geneLocation type="plasmid" evidence="2 3">
    <name>p4</name>
</geneLocation>
<name>A0A0P0F6J5_AZOBR</name>
<dbReference type="Proteomes" id="UP000298774">
    <property type="component" value="Plasmid p4"/>
</dbReference>
<dbReference type="KEGG" id="abf:AMK58_25955"/>
<dbReference type="AlphaFoldDB" id="A0A0P0F6J5"/>
<gene>
    <name evidence="2" type="ORF">D3868_31280</name>
    <name evidence="1" type="ORF">SIM66_05565</name>
</gene>
<dbReference type="Proteomes" id="UP001277471">
    <property type="component" value="Unassembled WGS sequence"/>
</dbReference>
<evidence type="ECO:0000313" key="3">
    <source>
        <dbReference type="Proteomes" id="UP000298774"/>
    </source>
</evidence>
<protein>
    <submittedName>
        <fullName evidence="2">Uncharacterized protein</fullName>
    </submittedName>
</protein>
<dbReference type="GeneID" id="56448789"/>
<organism evidence="2 3">
    <name type="scientific">Azospirillum brasilense</name>
    <dbReference type="NCBI Taxonomy" id="192"/>
    <lineage>
        <taxon>Bacteria</taxon>
        <taxon>Pseudomonadati</taxon>
        <taxon>Pseudomonadota</taxon>
        <taxon>Alphaproteobacteria</taxon>
        <taxon>Rhodospirillales</taxon>
        <taxon>Azospirillaceae</taxon>
        <taxon>Azospirillum</taxon>
    </lineage>
</organism>
<accession>A0A0P0F6J5</accession>
<evidence type="ECO:0000313" key="1">
    <source>
        <dbReference type="EMBL" id="MDX5950661.1"/>
    </source>
</evidence>
<dbReference type="EMBL" id="JAWXYC010000002">
    <property type="protein sequence ID" value="MDX5950661.1"/>
    <property type="molecule type" value="Genomic_DNA"/>
</dbReference>
<dbReference type="RefSeq" id="WP_035682977.1">
    <property type="nucleotide sequence ID" value="NZ_CP012917.1"/>
</dbReference>
<evidence type="ECO:0000313" key="4">
    <source>
        <dbReference type="Proteomes" id="UP001277471"/>
    </source>
</evidence>
<dbReference type="EMBL" id="CP032343">
    <property type="protein sequence ID" value="QCO13477.1"/>
    <property type="molecule type" value="Genomic_DNA"/>
</dbReference>
<sequence>MSEAALAFWMFEVPARCRDAEGRRLGKARALLLSHPQRQQRMMLELAHDAPLAMGSRIVTRRAAFLVERCEGESGFGFRRYAVRCIGTRPAS</sequence>
<reference evidence="2 3" key="1">
    <citation type="submission" date="2018-09" db="EMBL/GenBank/DDBJ databases">
        <title>Whole genome based analysis of evolution and adaptive divergence in Indian and Brazilian strains of Azospirillum brasilense.</title>
        <authorList>
            <person name="Singh C."/>
            <person name="Tripathi A.K."/>
        </authorList>
    </citation>
    <scope>NUCLEOTIDE SEQUENCE [LARGE SCALE GENOMIC DNA]</scope>
    <source>
        <strain evidence="2 3">MTCC4038</strain>
        <plasmid evidence="2 3">p4</plasmid>
    </source>
</reference>
<keyword evidence="4" id="KW-1185">Reference proteome</keyword>
<keyword evidence="2" id="KW-0614">Plasmid</keyword>
<reference evidence="1 4" key="2">
    <citation type="submission" date="2023-11" db="EMBL/GenBank/DDBJ databases">
        <title>MicrobeMod: A computational toolkit for identifying prokaryotic methylation and restriction-modification with nanopore sequencing.</title>
        <authorList>
            <person name="Crits-Christoph A."/>
            <person name="Kang S.C."/>
            <person name="Lee H."/>
            <person name="Ostrov N."/>
        </authorList>
    </citation>
    <scope>NUCLEOTIDE SEQUENCE [LARGE SCALE GENOMIC DNA]</scope>
    <source>
        <strain evidence="1 4">ATCC 29145</strain>
    </source>
</reference>
<proteinExistence type="predicted"/>
<evidence type="ECO:0000313" key="2">
    <source>
        <dbReference type="EMBL" id="QCO13477.1"/>
    </source>
</evidence>